<accession>A0A151N3F9</accession>
<evidence type="ECO:0000313" key="1">
    <source>
        <dbReference type="EMBL" id="KYO31312.1"/>
    </source>
</evidence>
<keyword evidence="2" id="KW-1185">Reference proteome</keyword>
<evidence type="ECO:0000313" key="2">
    <source>
        <dbReference type="Proteomes" id="UP000050525"/>
    </source>
</evidence>
<name>A0A151N3F9_ALLMI</name>
<organism evidence="1 2">
    <name type="scientific">Alligator mississippiensis</name>
    <name type="common">American alligator</name>
    <dbReference type="NCBI Taxonomy" id="8496"/>
    <lineage>
        <taxon>Eukaryota</taxon>
        <taxon>Metazoa</taxon>
        <taxon>Chordata</taxon>
        <taxon>Craniata</taxon>
        <taxon>Vertebrata</taxon>
        <taxon>Euteleostomi</taxon>
        <taxon>Archelosauria</taxon>
        <taxon>Archosauria</taxon>
        <taxon>Crocodylia</taxon>
        <taxon>Alligatoridae</taxon>
        <taxon>Alligatorinae</taxon>
        <taxon>Alligator</taxon>
    </lineage>
</organism>
<protein>
    <submittedName>
        <fullName evidence="1">Uncharacterized protein</fullName>
    </submittedName>
</protein>
<sequence>MLKVLGGEGKEDNGYTHQVIPWVTFLNTIEMMSGGDVEDVHGFPARMSWLYGQSHTLLRVGPPCRTEQARYLASFQEDASFFSLHCNVLH</sequence>
<dbReference type="EMBL" id="AKHW03004091">
    <property type="protein sequence ID" value="KYO31312.1"/>
    <property type="molecule type" value="Genomic_DNA"/>
</dbReference>
<proteinExistence type="predicted"/>
<dbReference type="AlphaFoldDB" id="A0A151N3F9"/>
<gene>
    <name evidence="1" type="ORF">Y1Q_0002555</name>
</gene>
<reference evidence="1 2" key="1">
    <citation type="journal article" date="2012" name="Genome Biol.">
        <title>Sequencing three crocodilian genomes to illuminate the evolution of archosaurs and amniotes.</title>
        <authorList>
            <person name="St John J.A."/>
            <person name="Braun E.L."/>
            <person name="Isberg S.R."/>
            <person name="Miles L.G."/>
            <person name="Chong A.Y."/>
            <person name="Gongora J."/>
            <person name="Dalzell P."/>
            <person name="Moran C."/>
            <person name="Bed'hom B."/>
            <person name="Abzhanov A."/>
            <person name="Burgess S.C."/>
            <person name="Cooksey A.M."/>
            <person name="Castoe T.A."/>
            <person name="Crawford N.G."/>
            <person name="Densmore L.D."/>
            <person name="Drew J.C."/>
            <person name="Edwards S.V."/>
            <person name="Faircloth B.C."/>
            <person name="Fujita M.K."/>
            <person name="Greenwold M.J."/>
            <person name="Hoffmann F.G."/>
            <person name="Howard J.M."/>
            <person name="Iguchi T."/>
            <person name="Janes D.E."/>
            <person name="Khan S.Y."/>
            <person name="Kohno S."/>
            <person name="de Koning A.J."/>
            <person name="Lance S.L."/>
            <person name="McCarthy F.M."/>
            <person name="McCormack J.E."/>
            <person name="Merchant M.E."/>
            <person name="Peterson D.G."/>
            <person name="Pollock D.D."/>
            <person name="Pourmand N."/>
            <person name="Raney B.J."/>
            <person name="Roessler K.A."/>
            <person name="Sanford J.R."/>
            <person name="Sawyer R.H."/>
            <person name="Schmidt C.J."/>
            <person name="Triplett E.W."/>
            <person name="Tuberville T.D."/>
            <person name="Venegas-Anaya M."/>
            <person name="Howard J.T."/>
            <person name="Jarvis E.D."/>
            <person name="Guillette L.J.Jr."/>
            <person name="Glenn T.C."/>
            <person name="Green R.E."/>
            <person name="Ray D.A."/>
        </authorList>
    </citation>
    <scope>NUCLEOTIDE SEQUENCE [LARGE SCALE GENOMIC DNA]</scope>
    <source>
        <strain evidence="1">KSC_2009_1</strain>
    </source>
</reference>
<dbReference type="Proteomes" id="UP000050525">
    <property type="component" value="Unassembled WGS sequence"/>
</dbReference>
<comment type="caution">
    <text evidence="1">The sequence shown here is derived from an EMBL/GenBank/DDBJ whole genome shotgun (WGS) entry which is preliminary data.</text>
</comment>